<proteinExistence type="predicted"/>
<dbReference type="EMBL" id="FQ790275">
    <property type="protein sequence ID" value="CCD45147.1"/>
    <property type="molecule type" value="Genomic_DNA"/>
</dbReference>
<name>G2XX69_BOTF4</name>
<protein>
    <submittedName>
        <fullName evidence="1">Uncharacterized protein</fullName>
    </submittedName>
</protein>
<gene>
    <name evidence="1" type="ORF">BofuT4_uP008640.1</name>
</gene>
<accession>G2XX69</accession>
<dbReference type="AlphaFoldDB" id="G2XX69"/>
<sequence length="96" mass="11025">MFVKYRKEEENDLSQNSIIRILTSPHTPQRFERCKELILGLDFLVSLDLLYLVVSVSRVPVHLLRSCSNLLFTGIVASFRPAYHYLAISFQVTGPI</sequence>
<evidence type="ECO:0000313" key="2">
    <source>
        <dbReference type="Proteomes" id="UP000008177"/>
    </source>
</evidence>
<dbReference type="Proteomes" id="UP000008177">
    <property type="component" value="Unplaced contigs"/>
</dbReference>
<reference evidence="2" key="1">
    <citation type="journal article" date="2011" name="PLoS Genet.">
        <title>Genomic analysis of the necrotrophic fungal pathogens Sclerotinia sclerotiorum and Botrytis cinerea.</title>
        <authorList>
            <person name="Amselem J."/>
            <person name="Cuomo C.A."/>
            <person name="van Kan J.A."/>
            <person name="Viaud M."/>
            <person name="Benito E.P."/>
            <person name="Couloux A."/>
            <person name="Coutinho P.M."/>
            <person name="de Vries R.P."/>
            <person name="Dyer P.S."/>
            <person name="Fillinger S."/>
            <person name="Fournier E."/>
            <person name="Gout L."/>
            <person name="Hahn M."/>
            <person name="Kohn L."/>
            <person name="Lapalu N."/>
            <person name="Plummer K.M."/>
            <person name="Pradier J.M."/>
            <person name="Quevillon E."/>
            <person name="Sharon A."/>
            <person name="Simon A."/>
            <person name="ten Have A."/>
            <person name="Tudzynski B."/>
            <person name="Tudzynski P."/>
            <person name="Wincker P."/>
            <person name="Andrew M."/>
            <person name="Anthouard V."/>
            <person name="Beever R.E."/>
            <person name="Beffa R."/>
            <person name="Benoit I."/>
            <person name="Bouzid O."/>
            <person name="Brault B."/>
            <person name="Chen Z."/>
            <person name="Choquer M."/>
            <person name="Collemare J."/>
            <person name="Cotton P."/>
            <person name="Danchin E.G."/>
            <person name="Da Silva C."/>
            <person name="Gautier A."/>
            <person name="Giraud C."/>
            <person name="Giraud T."/>
            <person name="Gonzalez C."/>
            <person name="Grossetete S."/>
            <person name="Guldener U."/>
            <person name="Henrissat B."/>
            <person name="Howlett B.J."/>
            <person name="Kodira C."/>
            <person name="Kretschmer M."/>
            <person name="Lappartient A."/>
            <person name="Leroch M."/>
            <person name="Levis C."/>
            <person name="Mauceli E."/>
            <person name="Neuveglise C."/>
            <person name="Oeser B."/>
            <person name="Pearson M."/>
            <person name="Poulain J."/>
            <person name="Poussereau N."/>
            <person name="Quesneville H."/>
            <person name="Rascle C."/>
            <person name="Schumacher J."/>
            <person name="Segurens B."/>
            <person name="Sexton A."/>
            <person name="Silva E."/>
            <person name="Sirven C."/>
            <person name="Soanes D.M."/>
            <person name="Talbot N.J."/>
            <person name="Templeton M."/>
            <person name="Yandava C."/>
            <person name="Yarden O."/>
            <person name="Zeng Q."/>
            <person name="Rollins J.A."/>
            <person name="Lebrun M.H."/>
            <person name="Dickman M."/>
        </authorList>
    </citation>
    <scope>NUCLEOTIDE SEQUENCE [LARGE SCALE GENOMIC DNA]</scope>
    <source>
        <strain evidence="2">T4</strain>
    </source>
</reference>
<evidence type="ECO:0000313" key="1">
    <source>
        <dbReference type="EMBL" id="CCD45147.1"/>
    </source>
</evidence>
<organism evidence="1 2">
    <name type="scientific">Botryotinia fuckeliana (strain T4)</name>
    <name type="common">Noble rot fungus</name>
    <name type="synonym">Botrytis cinerea</name>
    <dbReference type="NCBI Taxonomy" id="999810"/>
    <lineage>
        <taxon>Eukaryota</taxon>
        <taxon>Fungi</taxon>
        <taxon>Dikarya</taxon>
        <taxon>Ascomycota</taxon>
        <taxon>Pezizomycotina</taxon>
        <taxon>Leotiomycetes</taxon>
        <taxon>Helotiales</taxon>
        <taxon>Sclerotiniaceae</taxon>
        <taxon>Botrytis</taxon>
    </lineage>
</organism>
<dbReference type="HOGENOM" id="CLU_2359449_0_0_1"/>
<dbReference type="InParanoid" id="G2XX69"/>